<proteinExistence type="predicted"/>
<evidence type="ECO:0000313" key="2">
    <source>
        <dbReference type="EMBL" id="KIO08292.1"/>
    </source>
</evidence>
<accession>A0A0C3KFD6</accession>
<dbReference type="HOGENOM" id="CLU_648225_0_0_1"/>
<reference evidence="2 3" key="1">
    <citation type="submission" date="2014-04" db="EMBL/GenBank/DDBJ databases">
        <authorList>
            <consortium name="DOE Joint Genome Institute"/>
            <person name="Kuo A."/>
            <person name="Kohler A."/>
            <person name="Costa M.D."/>
            <person name="Nagy L.G."/>
            <person name="Floudas D."/>
            <person name="Copeland A."/>
            <person name="Barry K.W."/>
            <person name="Cichocki N."/>
            <person name="Veneault-Fourrey C."/>
            <person name="LaButti K."/>
            <person name="Lindquist E.A."/>
            <person name="Lipzen A."/>
            <person name="Lundell T."/>
            <person name="Morin E."/>
            <person name="Murat C."/>
            <person name="Sun H."/>
            <person name="Tunlid A."/>
            <person name="Henrissat B."/>
            <person name="Grigoriev I.V."/>
            <person name="Hibbett D.S."/>
            <person name="Martin F."/>
            <person name="Nordberg H.P."/>
            <person name="Cantor M.N."/>
            <person name="Hua S.X."/>
        </authorList>
    </citation>
    <scope>NUCLEOTIDE SEQUENCE [LARGE SCALE GENOMIC DNA]</scope>
    <source>
        <strain evidence="2 3">Marx 270</strain>
    </source>
</reference>
<evidence type="ECO:0000256" key="1">
    <source>
        <dbReference type="SAM" id="MobiDB-lite"/>
    </source>
</evidence>
<dbReference type="InParanoid" id="A0A0C3KFD6"/>
<gene>
    <name evidence="2" type="ORF">M404DRAFT_997222</name>
</gene>
<feature type="region of interest" description="Disordered" evidence="1">
    <location>
        <begin position="292"/>
        <end position="354"/>
    </location>
</feature>
<protein>
    <submittedName>
        <fullName evidence="2">Uncharacterized protein</fullName>
    </submittedName>
</protein>
<name>A0A0C3KFD6_PISTI</name>
<feature type="compositionally biased region" description="Polar residues" evidence="1">
    <location>
        <begin position="306"/>
        <end position="315"/>
    </location>
</feature>
<dbReference type="OrthoDB" id="10071381at2759"/>
<dbReference type="EMBL" id="KN831957">
    <property type="protein sequence ID" value="KIO08292.1"/>
    <property type="molecule type" value="Genomic_DNA"/>
</dbReference>
<keyword evidence="3" id="KW-1185">Reference proteome</keyword>
<evidence type="ECO:0000313" key="3">
    <source>
        <dbReference type="Proteomes" id="UP000054217"/>
    </source>
</evidence>
<sequence>MIPSSKLGGFGFDDAFFGAFDGLDITEGIGDDLLKELGEGWGISPAKSKAKEKSSVLEDFGYAADMDYETHDLNVDMIVQDPLQPDDAATSRPNTHDQPVGFLPTPTNVSVQSLYPITNQPDEVGASEPLEEKACLPKRNKRPRLVFDARTELTDAELKVIRMHYVENQGTIRRELQIKKFERERAIFINDLLWGVPDNVQAEELVEFWVSQYKTRIEVRSDKHPSLDYMKKGIGEPTAPPDQVNVSQGIPSIPMVTDVEWPDADLTAVFETNELDVAFDYGTEIHADEYMESSKLRSSEEPGQGRQVSRRSSAPSHLLGIDVQISGNSQRSTLFPWDNARDNSPGLNDNFRAGLDDRMNVDYAETKLTRDSSSRKASSIPSRPQSLQFGVESPPALLRGSGTDDDFMFDVPADGPPAASDGSD</sequence>
<dbReference type="AlphaFoldDB" id="A0A0C3KFD6"/>
<organism evidence="2 3">
    <name type="scientific">Pisolithus tinctorius Marx 270</name>
    <dbReference type="NCBI Taxonomy" id="870435"/>
    <lineage>
        <taxon>Eukaryota</taxon>
        <taxon>Fungi</taxon>
        <taxon>Dikarya</taxon>
        <taxon>Basidiomycota</taxon>
        <taxon>Agaricomycotina</taxon>
        <taxon>Agaricomycetes</taxon>
        <taxon>Agaricomycetidae</taxon>
        <taxon>Boletales</taxon>
        <taxon>Sclerodermatineae</taxon>
        <taxon>Pisolithaceae</taxon>
        <taxon>Pisolithus</taxon>
    </lineage>
</organism>
<dbReference type="STRING" id="870435.A0A0C3KFD6"/>
<dbReference type="Proteomes" id="UP000054217">
    <property type="component" value="Unassembled WGS sequence"/>
</dbReference>
<feature type="region of interest" description="Disordered" evidence="1">
    <location>
        <begin position="367"/>
        <end position="424"/>
    </location>
</feature>
<feature type="non-terminal residue" evidence="2">
    <location>
        <position position="424"/>
    </location>
</feature>
<reference evidence="3" key="2">
    <citation type="submission" date="2015-01" db="EMBL/GenBank/DDBJ databases">
        <title>Evolutionary Origins and Diversification of the Mycorrhizal Mutualists.</title>
        <authorList>
            <consortium name="DOE Joint Genome Institute"/>
            <consortium name="Mycorrhizal Genomics Consortium"/>
            <person name="Kohler A."/>
            <person name="Kuo A."/>
            <person name="Nagy L.G."/>
            <person name="Floudas D."/>
            <person name="Copeland A."/>
            <person name="Barry K.W."/>
            <person name="Cichocki N."/>
            <person name="Veneault-Fourrey C."/>
            <person name="LaButti K."/>
            <person name="Lindquist E.A."/>
            <person name="Lipzen A."/>
            <person name="Lundell T."/>
            <person name="Morin E."/>
            <person name="Murat C."/>
            <person name="Riley R."/>
            <person name="Ohm R."/>
            <person name="Sun H."/>
            <person name="Tunlid A."/>
            <person name="Henrissat B."/>
            <person name="Grigoriev I.V."/>
            <person name="Hibbett D.S."/>
            <person name="Martin F."/>
        </authorList>
    </citation>
    <scope>NUCLEOTIDE SEQUENCE [LARGE SCALE GENOMIC DNA]</scope>
    <source>
        <strain evidence="3">Marx 270</strain>
    </source>
</reference>